<dbReference type="PANTHER" id="PTHR35864">
    <property type="entry name" value="ZINC METALLOPROTEASE MJ0611-RELATED"/>
    <property type="match status" value="1"/>
</dbReference>
<keyword evidence="5 16" id="KW-0645">Protease</keyword>
<dbReference type="PANTHER" id="PTHR35864:SF1">
    <property type="entry name" value="ZINC METALLOPROTEASE YWHC-RELATED"/>
    <property type="match status" value="1"/>
</dbReference>
<reference evidence="16 18" key="2">
    <citation type="submission" date="2022-03" db="EMBL/GenBank/DDBJ databases">
        <title>Genome sequencing of Neisseria macacae.</title>
        <authorList>
            <person name="Baek M.-G."/>
        </authorList>
    </citation>
    <scope>NUCLEOTIDE SEQUENCE [LARGE SCALE GENOMIC DNA]</scope>
    <source>
        <strain evidence="16 18">ATCC 33926</strain>
    </source>
</reference>
<dbReference type="AlphaFoldDB" id="A0AA36XLC8"/>
<organism evidence="15 17">
    <name type="scientific">Neisseria macacae ATCC 33926</name>
    <dbReference type="NCBI Taxonomy" id="997348"/>
    <lineage>
        <taxon>Bacteria</taxon>
        <taxon>Pseudomonadati</taxon>
        <taxon>Pseudomonadota</taxon>
        <taxon>Betaproteobacteria</taxon>
        <taxon>Neisseriales</taxon>
        <taxon>Neisseriaceae</taxon>
        <taxon>Neisseria</taxon>
    </lineage>
</organism>
<evidence type="ECO:0000313" key="18">
    <source>
        <dbReference type="Proteomes" id="UP000829455"/>
    </source>
</evidence>
<dbReference type="InterPro" id="IPR052348">
    <property type="entry name" value="Metallopeptidase_M50B"/>
</dbReference>
<evidence type="ECO:0000259" key="14">
    <source>
        <dbReference type="Pfam" id="PF02163"/>
    </source>
</evidence>
<dbReference type="RefSeq" id="WP_003776669.1">
    <property type="nucleotide sequence ID" value="NZ_CP094241.1"/>
</dbReference>
<keyword evidence="12 13" id="KW-0472">Membrane</keyword>
<dbReference type="GO" id="GO:0005886">
    <property type="term" value="C:plasma membrane"/>
    <property type="evidence" value="ECO:0007669"/>
    <property type="project" value="UniProtKB-SubCell"/>
</dbReference>
<dbReference type="InterPro" id="IPR044537">
    <property type="entry name" value="Rip2-like"/>
</dbReference>
<evidence type="ECO:0000256" key="12">
    <source>
        <dbReference type="ARBA" id="ARBA00023136"/>
    </source>
</evidence>
<reference evidence="15 17" key="1">
    <citation type="submission" date="2011-05" db="EMBL/GenBank/DDBJ databases">
        <authorList>
            <person name="Muzny D."/>
            <person name="Qin X."/>
            <person name="Deng J."/>
            <person name="Jiang H."/>
            <person name="Liu Y."/>
            <person name="Qu J."/>
            <person name="Song X.-Z."/>
            <person name="Zhang L."/>
            <person name="Thornton R."/>
            <person name="Coyle M."/>
            <person name="Francisco L."/>
            <person name="Jackson L."/>
            <person name="Javaid M."/>
            <person name="Korchina V."/>
            <person name="Kovar C."/>
            <person name="Mata R."/>
            <person name="Mathew T."/>
            <person name="Ngo R."/>
            <person name="Nguyen L."/>
            <person name="Nguyen N."/>
            <person name="Okwuonu G."/>
            <person name="Ongeri F."/>
            <person name="Pham C."/>
            <person name="Simmons D."/>
            <person name="Wilczek-Boney K."/>
            <person name="Hale W."/>
            <person name="Jakkamsetti A."/>
            <person name="Pham P."/>
            <person name="Ruth R."/>
            <person name="San Lucas F."/>
            <person name="Warren J."/>
            <person name="Zhang J."/>
            <person name="Zhao Z."/>
            <person name="Zhou C."/>
            <person name="Zhu D."/>
            <person name="Lee S."/>
            <person name="Bess C."/>
            <person name="Blankenburg K."/>
            <person name="Forbes L."/>
            <person name="Fu Q."/>
            <person name="Gubbala S."/>
            <person name="Hirani K."/>
            <person name="Jayaseelan J.C."/>
            <person name="Lara F."/>
            <person name="Munidasa M."/>
            <person name="Palculict T."/>
            <person name="Patil S."/>
            <person name="Pu L.-L."/>
            <person name="Saada N."/>
            <person name="Tang L."/>
            <person name="Weissenberger G."/>
            <person name="Zhu Y."/>
            <person name="Hemphill L."/>
            <person name="Shang Y."/>
            <person name="Youmans B."/>
            <person name="Ayvaz T."/>
            <person name="Ross M."/>
            <person name="Santibanez J."/>
            <person name="Aqrawi P."/>
            <person name="Gross S."/>
            <person name="Joshi V."/>
            <person name="Fowler G."/>
            <person name="Nazareth L."/>
            <person name="Reid J."/>
            <person name="Worley K."/>
            <person name="Petrosino J."/>
            <person name="Highlander S."/>
            <person name="Gibbs R."/>
        </authorList>
    </citation>
    <scope>NUCLEOTIDE SEQUENCE [LARGE SCALE GENOMIC DNA]</scope>
    <source>
        <strain evidence="15 17">ATCC 33926</strain>
    </source>
</reference>
<keyword evidence="9" id="KW-0862">Zinc</keyword>
<dbReference type="EMBL" id="CP094241">
    <property type="protein sequence ID" value="UNV84442.1"/>
    <property type="molecule type" value="Genomic_DNA"/>
</dbReference>
<dbReference type="GO" id="GO:0046872">
    <property type="term" value="F:metal ion binding"/>
    <property type="evidence" value="ECO:0007669"/>
    <property type="project" value="UniProtKB-KW"/>
</dbReference>
<feature type="transmembrane region" description="Helical" evidence="13">
    <location>
        <begin position="179"/>
        <end position="197"/>
    </location>
</feature>
<evidence type="ECO:0000256" key="7">
    <source>
        <dbReference type="ARBA" id="ARBA00022723"/>
    </source>
</evidence>
<name>A0AA36XLC8_9NEIS</name>
<dbReference type="Proteomes" id="UP000004982">
    <property type="component" value="Unassembled WGS sequence"/>
</dbReference>
<evidence type="ECO:0000313" key="16">
    <source>
        <dbReference type="EMBL" id="UNV84442.1"/>
    </source>
</evidence>
<dbReference type="EMBL" id="AFQE01000027">
    <property type="protein sequence ID" value="EGQ77960.1"/>
    <property type="molecule type" value="Genomic_DNA"/>
</dbReference>
<feature type="transmembrane region" description="Helical" evidence="13">
    <location>
        <begin position="142"/>
        <end position="167"/>
    </location>
</feature>
<evidence type="ECO:0000256" key="9">
    <source>
        <dbReference type="ARBA" id="ARBA00022833"/>
    </source>
</evidence>
<keyword evidence="10 13" id="KW-1133">Transmembrane helix</keyword>
<evidence type="ECO:0000256" key="2">
    <source>
        <dbReference type="ARBA" id="ARBA00004651"/>
    </source>
</evidence>
<evidence type="ECO:0000256" key="5">
    <source>
        <dbReference type="ARBA" id="ARBA00022670"/>
    </source>
</evidence>
<evidence type="ECO:0000256" key="3">
    <source>
        <dbReference type="ARBA" id="ARBA00007931"/>
    </source>
</evidence>
<evidence type="ECO:0000256" key="1">
    <source>
        <dbReference type="ARBA" id="ARBA00001947"/>
    </source>
</evidence>
<evidence type="ECO:0000256" key="10">
    <source>
        <dbReference type="ARBA" id="ARBA00022989"/>
    </source>
</evidence>
<proteinExistence type="inferred from homology"/>
<comment type="subcellular location">
    <subcellularLocation>
        <location evidence="2">Cell membrane</location>
        <topology evidence="2">Multi-pass membrane protein</topology>
    </subcellularLocation>
</comment>
<comment type="cofactor">
    <cofactor evidence="1">
        <name>Zn(2+)</name>
        <dbReference type="ChEBI" id="CHEBI:29105"/>
    </cofactor>
</comment>
<gene>
    <name evidence="15" type="ORF">HMPREF9418_0553</name>
    <name evidence="16" type="ORF">MON40_10575</name>
</gene>
<keyword evidence="18" id="KW-1185">Reference proteome</keyword>
<sequence>MFGNFDFSYVLLAIPPVMLSLVMREIARGYVAYRCGDPTALQFGRLTLNPMAHIDLIGTIIVPALSLALTPFVYGWVRPIPINARNFKNVRSARRWIAVAGPVTNLILVYFWAMLSFLGGAVPEAYVDPLMIMTQFGMTINIVLIVINLLPILPLDGGVILDSFLNAKWSMKFRQIEPYGTWIVLALLLTGALSGLIDLFSLMIGSSVSIFAALILAGIADLVK</sequence>
<feature type="transmembrane region" description="Helical" evidence="13">
    <location>
        <begin position="203"/>
        <end position="223"/>
    </location>
</feature>
<evidence type="ECO:0000256" key="8">
    <source>
        <dbReference type="ARBA" id="ARBA00022801"/>
    </source>
</evidence>
<feature type="transmembrane region" description="Helical" evidence="13">
    <location>
        <begin position="97"/>
        <end position="122"/>
    </location>
</feature>
<feature type="domain" description="Peptidase M50" evidence="14">
    <location>
        <begin position="134"/>
        <end position="189"/>
    </location>
</feature>
<evidence type="ECO:0000256" key="11">
    <source>
        <dbReference type="ARBA" id="ARBA00023049"/>
    </source>
</evidence>
<comment type="similarity">
    <text evidence="3">Belongs to the peptidase M50B family.</text>
</comment>
<dbReference type="GO" id="GO:0008237">
    <property type="term" value="F:metallopeptidase activity"/>
    <property type="evidence" value="ECO:0007669"/>
    <property type="project" value="UniProtKB-KW"/>
</dbReference>
<evidence type="ECO:0000313" key="15">
    <source>
        <dbReference type="EMBL" id="EGQ77960.1"/>
    </source>
</evidence>
<dbReference type="Proteomes" id="UP000829455">
    <property type="component" value="Chromosome"/>
</dbReference>
<dbReference type="Pfam" id="PF02163">
    <property type="entry name" value="Peptidase_M50"/>
    <property type="match status" value="1"/>
</dbReference>
<accession>A0AA36XLC8</accession>
<evidence type="ECO:0000256" key="6">
    <source>
        <dbReference type="ARBA" id="ARBA00022692"/>
    </source>
</evidence>
<keyword evidence="7" id="KW-0479">Metal-binding</keyword>
<protein>
    <submittedName>
        <fullName evidence="15">M50 family peptidase</fullName>
        <ecNumber evidence="15">3.4.24.-</ecNumber>
    </submittedName>
    <submittedName>
        <fullName evidence="16">Site-2 protease family protein</fullName>
    </submittedName>
</protein>
<feature type="transmembrane region" description="Helical" evidence="13">
    <location>
        <begin position="56"/>
        <end position="77"/>
    </location>
</feature>
<dbReference type="EC" id="3.4.24.-" evidence="15"/>
<dbReference type="CDD" id="cd06158">
    <property type="entry name" value="S2P-M50_like_1"/>
    <property type="match status" value="1"/>
</dbReference>
<keyword evidence="11" id="KW-0482">Metalloprotease</keyword>
<evidence type="ECO:0000256" key="4">
    <source>
        <dbReference type="ARBA" id="ARBA00022475"/>
    </source>
</evidence>
<dbReference type="InterPro" id="IPR008915">
    <property type="entry name" value="Peptidase_M50"/>
</dbReference>
<keyword evidence="8 15" id="KW-0378">Hydrolase</keyword>
<evidence type="ECO:0000256" key="13">
    <source>
        <dbReference type="SAM" id="Phobius"/>
    </source>
</evidence>
<keyword evidence="4" id="KW-1003">Cell membrane</keyword>
<dbReference type="GO" id="GO:0006508">
    <property type="term" value="P:proteolysis"/>
    <property type="evidence" value="ECO:0007669"/>
    <property type="project" value="UniProtKB-KW"/>
</dbReference>
<keyword evidence="6 13" id="KW-0812">Transmembrane</keyword>
<evidence type="ECO:0000313" key="17">
    <source>
        <dbReference type="Proteomes" id="UP000004982"/>
    </source>
</evidence>